<proteinExistence type="predicted"/>
<feature type="compositionally biased region" description="Basic residues" evidence="1">
    <location>
        <begin position="82"/>
        <end position="101"/>
    </location>
</feature>
<reference evidence="3" key="1">
    <citation type="submission" date="2016-11" db="UniProtKB">
        <authorList>
            <consortium name="WormBaseParasite"/>
        </authorList>
    </citation>
    <scope>IDENTIFICATION</scope>
</reference>
<sequence>MKPSPKTLPLDYPSSLPSPHFHFLYQNFKARSVYARSREKPEMHISSWLPIIFIISLLASELSAMPVASAELDKPDASTTVSHHKHRHRRNHTLHKKRRSLSLKEKDGNGRSKMMLTKPYWPWP</sequence>
<evidence type="ECO:0000313" key="2">
    <source>
        <dbReference type="Proteomes" id="UP000095287"/>
    </source>
</evidence>
<organism evidence="2 3">
    <name type="scientific">Steinernema glaseri</name>
    <dbReference type="NCBI Taxonomy" id="37863"/>
    <lineage>
        <taxon>Eukaryota</taxon>
        <taxon>Metazoa</taxon>
        <taxon>Ecdysozoa</taxon>
        <taxon>Nematoda</taxon>
        <taxon>Chromadorea</taxon>
        <taxon>Rhabditida</taxon>
        <taxon>Tylenchina</taxon>
        <taxon>Panagrolaimomorpha</taxon>
        <taxon>Strongyloidoidea</taxon>
        <taxon>Steinernematidae</taxon>
        <taxon>Steinernema</taxon>
    </lineage>
</organism>
<accession>A0A1I7YSC3</accession>
<keyword evidence="2" id="KW-1185">Reference proteome</keyword>
<dbReference type="Proteomes" id="UP000095287">
    <property type="component" value="Unplaced"/>
</dbReference>
<dbReference type="WBParaSite" id="L893_g19.t1">
    <property type="protein sequence ID" value="L893_g19.t1"/>
    <property type="gene ID" value="L893_g19"/>
</dbReference>
<evidence type="ECO:0000313" key="3">
    <source>
        <dbReference type="WBParaSite" id="L893_g19.t1"/>
    </source>
</evidence>
<evidence type="ECO:0000256" key="1">
    <source>
        <dbReference type="SAM" id="MobiDB-lite"/>
    </source>
</evidence>
<feature type="region of interest" description="Disordered" evidence="1">
    <location>
        <begin position="73"/>
        <end position="109"/>
    </location>
</feature>
<protein>
    <submittedName>
        <fullName evidence="3">Secreted protein</fullName>
    </submittedName>
</protein>
<name>A0A1I7YSC3_9BILA</name>
<dbReference type="AlphaFoldDB" id="A0A1I7YSC3"/>